<sequence length="139" mass="15584">MSASWQLLDHTADLGMDVEASSLEELFACAGKAIFELMAELDAVEIRVSRDLVVEGTDLADLWVNFLREALYLWSGEGQLMKEVKIRQISDTALEATLSGEAYDSHRHVLNMEIKAATYHQAEVVRTPKGWKGRVIFDV</sequence>
<organism evidence="6 7">
    <name type="scientific">Syntrophus gentianae</name>
    <dbReference type="NCBI Taxonomy" id="43775"/>
    <lineage>
        <taxon>Bacteria</taxon>
        <taxon>Pseudomonadati</taxon>
        <taxon>Thermodesulfobacteriota</taxon>
        <taxon>Syntrophia</taxon>
        <taxon>Syntrophales</taxon>
        <taxon>Syntrophaceae</taxon>
        <taxon>Syntrophus</taxon>
    </lineage>
</organism>
<dbReference type="InterPro" id="IPR002804">
    <property type="entry name" value="Archease"/>
</dbReference>
<evidence type="ECO:0000256" key="4">
    <source>
        <dbReference type="ARBA" id="ARBA00022837"/>
    </source>
</evidence>
<proteinExistence type="inferred from homology"/>
<gene>
    <name evidence="6" type="ORF">SAMN04489760_1042</name>
</gene>
<dbReference type="GO" id="GO:0046872">
    <property type="term" value="F:metal ion binding"/>
    <property type="evidence" value="ECO:0007669"/>
    <property type="project" value="UniProtKB-KW"/>
</dbReference>
<dbReference type="SUPFAM" id="SSF69819">
    <property type="entry name" value="MTH1598-like"/>
    <property type="match status" value="1"/>
</dbReference>
<keyword evidence="7" id="KW-1185">Reference proteome</keyword>
<dbReference type="AlphaFoldDB" id="A0A1H7VJM2"/>
<dbReference type="RefSeq" id="WP_093882360.1">
    <property type="nucleotide sequence ID" value="NZ_FOBS01000004.1"/>
</dbReference>
<dbReference type="OrthoDB" id="164090at2"/>
<dbReference type="PANTHER" id="PTHR12682">
    <property type="entry name" value="ARCHEASE"/>
    <property type="match status" value="1"/>
</dbReference>
<evidence type="ECO:0000313" key="6">
    <source>
        <dbReference type="EMBL" id="SEM09045.1"/>
    </source>
</evidence>
<dbReference type="Gene3D" id="3.55.10.10">
    <property type="entry name" value="Archease domain"/>
    <property type="match status" value="1"/>
</dbReference>
<dbReference type="STRING" id="43775.SAMN04489760_1042"/>
<keyword evidence="3" id="KW-0479">Metal-binding</keyword>
<dbReference type="Proteomes" id="UP000198744">
    <property type="component" value="Unassembled WGS sequence"/>
</dbReference>
<comment type="similarity">
    <text evidence="1">Belongs to the archease family.</text>
</comment>
<evidence type="ECO:0000259" key="5">
    <source>
        <dbReference type="Pfam" id="PF01951"/>
    </source>
</evidence>
<dbReference type="EMBL" id="FOBS01000004">
    <property type="protein sequence ID" value="SEM09045.1"/>
    <property type="molecule type" value="Genomic_DNA"/>
</dbReference>
<protein>
    <submittedName>
        <fullName evidence="6">SHS2 domain-containing protein</fullName>
    </submittedName>
</protein>
<name>A0A1H7VJM2_9BACT</name>
<keyword evidence="2" id="KW-0819">tRNA processing</keyword>
<dbReference type="Pfam" id="PF01951">
    <property type="entry name" value="Archease"/>
    <property type="match status" value="1"/>
</dbReference>
<keyword evidence="4" id="KW-0106">Calcium</keyword>
<dbReference type="GO" id="GO:0008033">
    <property type="term" value="P:tRNA processing"/>
    <property type="evidence" value="ECO:0007669"/>
    <property type="project" value="UniProtKB-KW"/>
</dbReference>
<evidence type="ECO:0000256" key="2">
    <source>
        <dbReference type="ARBA" id="ARBA00022694"/>
    </source>
</evidence>
<evidence type="ECO:0000313" key="7">
    <source>
        <dbReference type="Proteomes" id="UP000198744"/>
    </source>
</evidence>
<feature type="domain" description="Archease" evidence="5">
    <location>
        <begin position="5"/>
        <end position="139"/>
    </location>
</feature>
<dbReference type="PANTHER" id="PTHR12682:SF11">
    <property type="entry name" value="PROTEIN ARCHEASE"/>
    <property type="match status" value="1"/>
</dbReference>
<reference evidence="6 7" key="1">
    <citation type="submission" date="2016-10" db="EMBL/GenBank/DDBJ databases">
        <authorList>
            <person name="de Groot N.N."/>
        </authorList>
    </citation>
    <scope>NUCLEOTIDE SEQUENCE [LARGE SCALE GENOMIC DNA]</scope>
    <source>
        <strain evidence="6 7">DSM 8423</strain>
    </source>
</reference>
<dbReference type="InterPro" id="IPR036820">
    <property type="entry name" value="Archease_dom_sf"/>
</dbReference>
<evidence type="ECO:0000256" key="1">
    <source>
        <dbReference type="ARBA" id="ARBA00007963"/>
    </source>
</evidence>
<evidence type="ECO:0000256" key="3">
    <source>
        <dbReference type="ARBA" id="ARBA00022723"/>
    </source>
</evidence>
<dbReference type="InterPro" id="IPR023572">
    <property type="entry name" value="Archease_dom"/>
</dbReference>
<accession>A0A1H7VJM2</accession>